<feature type="compositionally biased region" description="Polar residues" evidence="1">
    <location>
        <begin position="97"/>
        <end position="117"/>
    </location>
</feature>
<organism evidence="4 5">
    <name type="scientific">Hydrogenovibrio marinus</name>
    <dbReference type="NCBI Taxonomy" id="28885"/>
    <lineage>
        <taxon>Bacteria</taxon>
        <taxon>Pseudomonadati</taxon>
        <taxon>Pseudomonadota</taxon>
        <taxon>Gammaproteobacteria</taxon>
        <taxon>Thiotrichales</taxon>
        <taxon>Piscirickettsiaceae</taxon>
        <taxon>Hydrogenovibrio</taxon>
    </lineage>
</organism>
<proteinExistence type="predicted"/>
<evidence type="ECO:0000256" key="1">
    <source>
        <dbReference type="SAM" id="MobiDB-lite"/>
    </source>
</evidence>
<comment type="caution">
    <text evidence="4">The sequence shown here is derived from an EMBL/GenBank/DDBJ whole genome shotgun (WGS) entry which is preliminary data.</text>
</comment>
<keyword evidence="2" id="KW-0812">Transmembrane</keyword>
<keyword evidence="5" id="KW-1185">Reference proteome</keyword>
<dbReference type="Proteomes" id="UP000027341">
    <property type="component" value="Unassembled WGS sequence"/>
</dbReference>
<dbReference type="Gene3D" id="3.30.70.1070">
    <property type="entry name" value="Sporulation related repeat"/>
    <property type="match status" value="1"/>
</dbReference>
<accession>A0A066ZT84</accession>
<gene>
    <name evidence="4" type="ORF">EI16_04145</name>
</gene>
<name>A0A066ZT84_HYDMR</name>
<dbReference type="RefSeq" id="WP_029909760.1">
    <property type="nucleotide sequence ID" value="NZ_AP020335.1"/>
</dbReference>
<dbReference type="InterPro" id="IPR036680">
    <property type="entry name" value="SPOR-like_sf"/>
</dbReference>
<feature type="transmembrane region" description="Helical" evidence="2">
    <location>
        <begin position="12"/>
        <end position="32"/>
    </location>
</feature>
<keyword evidence="2" id="KW-0472">Membrane</keyword>
<dbReference type="AlphaFoldDB" id="A0A066ZT84"/>
<dbReference type="GO" id="GO:0042834">
    <property type="term" value="F:peptidoglycan binding"/>
    <property type="evidence" value="ECO:0007669"/>
    <property type="project" value="InterPro"/>
</dbReference>
<dbReference type="STRING" id="28885.EI16_04145"/>
<feature type="domain" description="SPOR" evidence="3">
    <location>
        <begin position="129"/>
        <end position="205"/>
    </location>
</feature>
<evidence type="ECO:0000313" key="5">
    <source>
        <dbReference type="Proteomes" id="UP000027341"/>
    </source>
</evidence>
<feature type="compositionally biased region" description="Basic and acidic residues" evidence="1">
    <location>
        <begin position="118"/>
        <end position="127"/>
    </location>
</feature>
<dbReference type="Pfam" id="PF05036">
    <property type="entry name" value="SPOR"/>
    <property type="match status" value="1"/>
</dbReference>
<dbReference type="EMBL" id="JMIU01000001">
    <property type="protein sequence ID" value="KDN95499.1"/>
    <property type="molecule type" value="Genomic_DNA"/>
</dbReference>
<evidence type="ECO:0000313" key="4">
    <source>
        <dbReference type="EMBL" id="KDN95499.1"/>
    </source>
</evidence>
<dbReference type="SUPFAM" id="SSF110997">
    <property type="entry name" value="Sporulation related repeat"/>
    <property type="match status" value="1"/>
</dbReference>
<sequence>METDSENLSLKFRMTGALVWLLLLIIIVPSWYSHPTGFSPNMELADNHHKSDQIVVDKPFVLPGVKSEQPVPEENGSAKVVSSEPLHKTAEKVPGTGKSNNTTNITKQNIEQQSPVKTSEKPADKPKASVSKEKWIIRVAAYRSKEKANLLYEHLKYDYDVFVKYFPQSEYYSVRIGPYTDKSLALRDQQQLNRVLRVRSELAKTK</sequence>
<evidence type="ECO:0000259" key="3">
    <source>
        <dbReference type="PROSITE" id="PS51724"/>
    </source>
</evidence>
<evidence type="ECO:0000256" key="2">
    <source>
        <dbReference type="SAM" id="Phobius"/>
    </source>
</evidence>
<dbReference type="InterPro" id="IPR007730">
    <property type="entry name" value="SPOR-like_dom"/>
</dbReference>
<feature type="region of interest" description="Disordered" evidence="1">
    <location>
        <begin position="67"/>
        <end position="127"/>
    </location>
</feature>
<dbReference type="PROSITE" id="PS51724">
    <property type="entry name" value="SPOR"/>
    <property type="match status" value="1"/>
</dbReference>
<keyword evidence="2" id="KW-1133">Transmembrane helix</keyword>
<protein>
    <recommendedName>
        <fullName evidence="3">SPOR domain-containing protein</fullName>
    </recommendedName>
</protein>
<reference evidence="4 5" key="1">
    <citation type="submission" date="2014-04" db="EMBL/GenBank/DDBJ databases">
        <title>Draft genome sequence of Hydrogenovibrio marinus MH-110, a model organism for aerobic H2 metabolism.</title>
        <authorList>
            <person name="Cha H.J."/>
            <person name="Jo B.H."/>
            <person name="Hwang B.H."/>
        </authorList>
    </citation>
    <scope>NUCLEOTIDE SEQUENCE [LARGE SCALE GENOMIC DNA]</scope>
    <source>
        <strain evidence="4 5">MH-110</strain>
    </source>
</reference>